<evidence type="ECO:0000313" key="1">
    <source>
        <dbReference type="EMBL" id="KAI3785004.1"/>
    </source>
</evidence>
<organism evidence="1 2">
    <name type="scientific">Smallanthus sonchifolius</name>
    <dbReference type="NCBI Taxonomy" id="185202"/>
    <lineage>
        <taxon>Eukaryota</taxon>
        <taxon>Viridiplantae</taxon>
        <taxon>Streptophyta</taxon>
        <taxon>Embryophyta</taxon>
        <taxon>Tracheophyta</taxon>
        <taxon>Spermatophyta</taxon>
        <taxon>Magnoliopsida</taxon>
        <taxon>eudicotyledons</taxon>
        <taxon>Gunneridae</taxon>
        <taxon>Pentapetalae</taxon>
        <taxon>asterids</taxon>
        <taxon>campanulids</taxon>
        <taxon>Asterales</taxon>
        <taxon>Asteraceae</taxon>
        <taxon>Asteroideae</taxon>
        <taxon>Heliantheae alliance</taxon>
        <taxon>Millerieae</taxon>
        <taxon>Smallanthus</taxon>
    </lineage>
</organism>
<comment type="caution">
    <text evidence="1">The sequence shown here is derived from an EMBL/GenBank/DDBJ whole genome shotgun (WGS) entry which is preliminary data.</text>
</comment>
<accession>A0ACB9GMY9</accession>
<proteinExistence type="predicted"/>
<keyword evidence="2" id="KW-1185">Reference proteome</keyword>
<reference evidence="1 2" key="2">
    <citation type="journal article" date="2022" name="Mol. Ecol. Resour.">
        <title>The genomes of chicory, endive, great burdock and yacon provide insights into Asteraceae paleo-polyploidization history and plant inulin production.</title>
        <authorList>
            <person name="Fan W."/>
            <person name="Wang S."/>
            <person name="Wang H."/>
            <person name="Wang A."/>
            <person name="Jiang F."/>
            <person name="Liu H."/>
            <person name="Zhao H."/>
            <person name="Xu D."/>
            <person name="Zhang Y."/>
        </authorList>
    </citation>
    <scope>NUCLEOTIDE SEQUENCE [LARGE SCALE GENOMIC DNA]</scope>
    <source>
        <strain evidence="2">cv. Yunnan</strain>
        <tissue evidence="1">Leaves</tissue>
    </source>
</reference>
<gene>
    <name evidence="1" type="ORF">L1987_44112</name>
</gene>
<dbReference type="Proteomes" id="UP001056120">
    <property type="component" value="Linkage Group LG14"/>
</dbReference>
<sequence>MDVEFTLVGSGCGRNFNHPWLLQNSNNVNVQKSWSWNSGRTNEKNVIRENVSVNIEEKMFQVRVNEFASWVPSFNNIEEYESNDEESSKNGDGDSAETQSNEGSFGHMVQESSNELNKEATSGGRKEKRGGKQLIPL</sequence>
<dbReference type="EMBL" id="CM042031">
    <property type="protein sequence ID" value="KAI3785004.1"/>
    <property type="molecule type" value="Genomic_DNA"/>
</dbReference>
<reference evidence="2" key="1">
    <citation type="journal article" date="2022" name="Mol. Ecol. Resour.">
        <title>The genomes of chicory, endive, great burdock and yacon provide insights into Asteraceae palaeo-polyploidization history and plant inulin production.</title>
        <authorList>
            <person name="Fan W."/>
            <person name="Wang S."/>
            <person name="Wang H."/>
            <person name="Wang A."/>
            <person name="Jiang F."/>
            <person name="Liu H."/>
            <person name="Zhao H."/>
            <person name="Xu D."/>
            <person name="Zhang Y."/>
        </authorList>
    </citation>
    <scope>NUCLEOTIDE SEQUENCE [LARGE SCALE GENOMIC DNA]</scope>
    <source>
        <strain evidence="2">cv. Yunnan</strain>
    </source>
</reference>
<name>A0ACB9GMY9_9ASTR</name>
<protein>
    <submittedName>
        <fullName evidence="1">Uncharacterized protein</fullName>
    </submittedName>
</protein>
<evidence type="ECO:0000313" key="2">
    <source>
        <dbReference type="Proteomes" id="UP001056120"/>
    </source>
</evidence>